<dbReference type="SUPFAM" id="SSF47413">
    <property type="entry name" value="lambda repressor-like DNA-binding domains"/>
    <property type="match status" value="1"/>
</dbReference>
<dbReference type="GO" id="GO:0005829">
    <property type="term" value="C:cytosol"/>
    <property type="evidence" value="ECO:0007669"/>
    <property type="project" value="TreeGrafter"/>
</dbReference>
<organism evidence="3">
    <name type="scientific">Candidatus Kentrum sp. FW</name>
    <dbReference type="NCBI Taxonomy" id="2126338"/>
    <lineage>
        <taxon>Bacteria</taxon>
        <taxon>Pseudomonadati</taxon>
        <taxon>Pseudomonadota</taxon>
        <taxon>Gammaproteobacteria</taxon>
        <taxon>Candidatus Kentrum</taxon>
    </lineage>
</organism>
<dbReference type="PANTHER" id="PTHR46797">
    <property type="entry name" value="HTH-TYPE TRANSCRIPTIONAL REGULATOR"/>
    <property type="match status" value="1"/>
</dbReference>
<dbReference type="SMART" id="SM00530">
    <property type="entry name" value="HTH_XRE"/>
    <property type="match status" value="1"/>
</dbReference>
<dbReference type="AlphaFoldDB" id="A0A450TYU8"/>
<dbReference type="CDD" id="cd00093">
    <property type="entry name" value="HTH_XRE"/>
    <property type="match status" value="1"/>
</dbReference>
<dbReference type="EMBL" id="CAADFE010000067">
    <property type="protein sequence ID" value="VFJ74904.1"/>
    <property type="molecule type" value="Genomic_DNA"/>
</dbReference>
<name>A0A450TYU8_9GAMM</name>
<dbReference type="Pfam" id="PF01381">
    <property type="entry name" value="HTH_3"/>
    <property type="match status" value="1"/>
</dbReference>
<dbReference type="GO" id="GO:0003677">
    <property type="term" value="F:DNA binding"/>
    <property type="evidence" value="ECO:0007669"/>
    <property type="project" value="UniProtKB-KW"/>
</dbReference>
<dbReference type="PROSITE" id="PS50943">
    <property type="entry name" value="HTH_CROC1"/>
    <property type="match status" value="1"/>
</dbReference>
<dbReference type="InterPro" id="IPR001387">
    <property type="entry name" value="Cro/C1-type_HTH"/>
</dbReference>
<feature type="domain" description="HTH cro/C1-type" evidence="2">
    <location>
        <begin position="15"/>
        <end position="69"/>
    </location>
</feature>
<protein>
    <submittedName>
        <fullName evidence="3">Helix-turn-helix</fullName>
    </submittedName>
</protein>
<dbReference type="Gene3D" id="1.10.260.40">
    <property type="entry name" value="lambda repressor-like DNA-binding domains"/>
    <property type="match status" value="1"/>
</dbReference>
<keyword evidence="1" id="KW-0238">DNA-binding</keyword>
<proteinExistence type="predicted"/>
<dbReference type="InterPro" id="IPR010982">
    <property type="entry name" value="Lambda_DNA-bd_dom_sf"/>
</dbReference>
<evidence type="ECO:0000259" key="2">
    <source>
        <dbReference type="PROSITE" id="PS50943"/>
    </source>
</evidence>
<dbReference type="PANTHER" id="PTHR46797:SF1">
    <property type="entry name" value="METHYLPHOSPHONATE SYNTHASE"/>
    <property type="match status" value="1"/>
</dbReference>
<evidence type="ECO:0000256" key="1">
    <source>
        <dbReference type="ARBA" id="ARBA00023125"/>
    </source>
</evidence>
<evidence type="ECO:0000313" key="3">
    <source>
        <dbReference type="EMBL" id="VFJ74904.1"/>
    </source>
</evidence>
<dbReference type="InterPro" id="IPR050807">
    <property type="entry name" value="TransReg_Diox_bact_type"/>
</dbReference>
<gene>
    <name evidence="3" type="ORF">BECKFW1821C_GA0114237_106710</name>
</gene>
<accession>A0A450TYU8</accession>
<reference evidence="3" key="1">
    <citation type="submission" date="2019-02" db="EMBL/GenBank/DDBJ databases">
        <authorList>
            <person name="Gruber-Vodicka R. H."/>
            <person name="Seah K. B. B."/>
        </authorList>
    </citation>
    <scope>NUCLEOTIDE SEQUENCE</scope>
    <source>
        <strain evidence="3">BECK_BZ131</strain>
    </source>
</reference>
<dbReference type="GO" id="GO:0003700">
    <property type="term" value="F:DNA-binding transcription factor activity"/>
    <property type="evidence" value="ECO:0007669"/>
    <property type="project" value="TreeGrafter"/>
</dbReference>
<sequence>MNKKNSSSEVFAGRLRSARELRGLKQNELADQAGIPPSSVAHFEGGSRKPSFDSLRRLSNALEVTTDYLLGRVDDPVLAEQGDPLFRDASKLSDADRELAKDFMRMLRERSSAKEDVDNDE</sequence>